<sequence>MTTKTQHCDMKRCGRGCTQEEYEQTIRDADTLISLLPSGWKPRVSENLGWYYG</sequence>
<accession>A0A0F9BDD8</accession>
<feature type="non-terminal residue" evidence="1">
    <location>
        <position position="53"/>
    </location>
</feature>
<dbReference type="EMBL" id="LAZR01038297">
    <property type="protein sequence ID" value="KKL19939.1"/>
    <property type="molecule type" value="Genomic_DNA"/>
</dbReference>
<dbReference type="AlphaFoldDB" id="A0A0F9BDD8"/>
<comment type="caution">
    <text evidence="1">The sequence shown here is derived from an EMBL/GenBank/DDBJ whole genome shotgun (WGS) entry which is preliminary data.</text>
</comment>
<protein>
    <submittedName>
        <fullName evidence="1">Uncharacterized protein</fullName>
    </submittedName>
</protein>
<name>A0A0F9BDD8_9ZZZZ</name>
<reference evidence="1" key="1">
    <citation type="journal article" date="2015" name="Nature">
        <title>Complex archaea that bridge the gap between prokaryotes and eukaryotes.</title>
        <authorList>
            <person name="Spang A."/>
            <person name="Saw J.H."/>
            <person name="Jorgensen S.L."/>
            <person name="Zaremba-Niedzwiedzka K."/>
            <person name="Martijn J."/>
            <person name="Lind A.E."/>
            <person name="van Eijk R."/>
            <person name="Schleper C."/>
            <person name="Guy L."/>
            <person name="Ettema T.J."/>
        </authorList>
    </citation>
    <scope>NUCLEOTIDE SEQUENCE</scope>
</reference>
<proteinExistence type="predicted"/>
<evidence type="ECO:0000313" key="1">
    <source>
        <dbReference type="EMBL" id="KKL19939.1"/>
    </source>
</evidence>
<gene>
    <name evidence="1" type="ORF">LCGC14_2460420</name>
</gene>
<organism evidence="1">
    <name type="scientific">marine sediment metagenome</name>
    <dbReference type="NCBI Taxonomy" id="412755"/>
    <lineage>
        <taxon>unclassified sequences</taxon>
        <taxon>metagenomes</taxon>
        <taxon>ecological metagenomes</taxon>
    </lineage>
</organism>